<dbReference type="InterPro" id="IPR032828">
    <property type="entry name" value="PolyA_RNA-bd"/>
</dbReference>
<dbReference type="InterPro" id="IPR012006">
    <property type="entry name" value="CCA_bact"/>
</dbReference>
<dbReference type="Gene3D" id="1.10.3090.10">
    <property type="entry name" value="cca-adding enzyme, domain 2"/>
    <property type="match status" value="1"/>
</dbReference>
<evidence type="ECO:0000256" key="9">
    <source>
        <dbReference type="ARBA" id="ARBA00022842"/>
    </source>
</evidence>
<proteinExistence type="inferred from homology"/>
<keyword evidence="2 11" id="KW-0808">Transferase</keyword>
<dbReference type="PIRSF" id="PIRSF000813">
    <property type="entry name" value="CCA_bact"/>
    <property type="match status" value="1"/>
</dbReference>
<feature type="domain" description="Poly A polymerase head" evidence="12">
    <location>
        <begin position="3"/>
        <end position="122"/>
    </location>
</feature>
<protein>
    <submittedName>
        <fullName evidence="14">Polynucleotide adenylyltransferase</fullName>
    </submittedName>
</protein>
<keyword evidence="8" id="KW-0067">ATP-binding</keyword>
<accession>A0A853F8A1</accession>
<evidence type="ECO:0000256" key="3">
    <source>
        <dbReference type="ARBA" id="ARBA00022694"/>
    </source>
</evidence>
<evidence type="ECO:0000259" key="13">
    <source>
        <dbReference type="Pfam" id="PF12627"/>
    </source>
</evidence>
<name>A0A853F8A1_9GAMM</name>
<dbReference type="Proteomes" id="UP000568751">
    <property type="component" value="Unassembled WGS sequence"/>
</dbReference>
<comment type="caution">
    <text evidence="14">The sequence shown here is derived from an EMBL/GenBank/DDBJ whole genome shotgun (WGS) entry which is preliminary data.</text>
</comment>
<dbReference type="GO" id="GO:0004810">
    <property type="term" value="F:CCA tRNA nucleotidyltransferase activity"/>
    <property type="evidence" value="ECO:0007669"/>
    <property type="project" value="InterPro"/>
</dbReference>
<evidence type="ECO:0000256" key="6">
    <source>
        <dbReference type="ARBA" id="ARBA00022741"/>
    </source>
</evidence>
<dbReference type="PANTHER" id="PTHR47545">
    <property type="entry name" value="MULTIFUNCTIONAL CCA PROTEIN"/>
    <property type="match status" value="1"/>
</dbReference>
<evidence type="ECO:0000256" key="2">
    <source>
        <dbReference type="ARBA" id="ARBA00022679"/>
    </source>
</evidence>
<organism evidence="14 15">
    <name type="scientific">Candidatus Thiodubiliella endoseptemdiera</name>
    <dbReference type="NCBI Taxonomy" id="2738886"/>
    <lineage>
        <taxon>Bacteria</taxon>
        <taxon>Pseudomonadati</taxon>
        <taxon>Pseudomonadota</taxon>
        <taxon>Gammaproteobacteria</taxon>
        <taxon>Candidatus Pseudothioglobaceae</taxon>
        <taxon>Candidatus Thiodubiliella</taxon>
    </lineage>
</organism>
<keyword evidence="7" id="KW-0692">RNA repair</keyword>
<dbReference type="GO" id="GO:0005524">
    <property type="term" value="F:ATP binding"/>
    <property type="evidence" value="ECO:0007669"/>
    <property type="project" value="UniProtKB-KW"/>
</dbReference>
<sequence length="367" mass="41830">MKIYLVGGAVRDKLLGIANDNTEKDWLIVGSSPEEMLDLGYRQVGKEFPVFLHPGTQEEYALARVERKVGKGYKGFEFDTSKSVTLEQDLSRRDLTINAIAQKDGVLFDPFNGQADLNNGLLKHISTAFSEDPVRILRVARFAARFKKFGFKVAHPTHQLMQQMVTSGEVDALTPERVFKELEKSLSYTTPSPFFKVLLACGAYARVFPALKIPDNLPHQNPFLILDNLNTKPQIKFAIWLKDEKQTAITALCKRIKCPKKYQELSKLVNQYHHFANKFDTQSSNKTVDFFAKTDALRRQERFTELLTTFELLDIDVSRIIELRNLLNAIDISQLNPENIGVEIQAKRRNVIALYQNIRPTPTNTIL</sequence>
<dbReference type="GO" id="GO:0042245">
    <property type="term" value="P:RNA repair"/>
    <property type="evidence" value="ECO:0007669"/>
    <property type="project" value="UniProtKB-KW"/>
</dbReference>
<dbReference type="GO" id="GO:0046872">
    <property type="term" value="F:metal ion binding"/>
    <property type="evidence" value="ECO:0007669"/>
    <property type="project" value="UniProtKB-KW"/>
</dbReference>
<keyword evidence="9" id="KW-0460">Magnesium</keyword>
<dbReference type="GO" id="GO:0001680">
    <property type="term" value="P:tRNA 3'-terminal CCA addition"/>
    <property type="evidence" value="ECO:0007669"/>
    <property type="project" value="InterPro"/>
</dbReference>
<keyword evidence="4 14" id="KW-0548">Nucleotidyltransferase</keyword>
<dbReference type="Gene3D" id="3.30.460.10">
    <property type="entry name" value="Beta Polymerase, domain 2"/>
    <property type="match status" value="1"/>
</dbReference>
<dbReference type="Pfam" id="PF12627">
    <property type="entry name" value="PolyA_pol_RNAbd"/>
    <property type="match status" value="1"/>
</dbReference>
<dbReference type="AlphaFoldDB" id="A0A853F8A1"/>
<dbReference type="EMBL" id="JACCHT010000002">
    <property type="protein sequence ID" value="NYT28380.1"/>
    <property type="molecule type" value="Genomic_DNA"/>
</dbReference>
<dbReference type="SUPFAM" id="SSF81301">
    <property type="entry name" value="Nucleotidyltransferase"/>
    <property type="match status" value="1"/>
</dbReference>
<reference evidence="14 15" key="1">
    <citation type="submission" date="2020-05" db="EMBL/GenBank/DDBJ databases">
        <title>Horizontal transmission and recombination maintain forever young bacterial symbiont genomes.</title>
        <authorList>
            <person name="Russell S.L."/>
            <person name="Pepper-Tunick E."/>
            <person name="Svedberg J."/>
            <person name="Byrne A."/>
            <person name="Ruelas Castillo J."/>
            <person name="Vollmers C."/>
            <person name="Beinart R.A."/>
            <person name="Corbett-Detig R."/>
        </authorList>
    </citation>
    <scope>NUCLEOTIDE SEQUENCE [LARGE SCALE GENOMIC DNA]</scope>
    <source>
        <strain evidence="14">455</strain>
    </source>
</reference>
<dbReference type="PANTHER" id="PTHR47545:SF1">
    <property type="entry name" value="MULTIFUNCTIONAL CCA PROTEIN"/>
    <property type="match status" value="1"/>
</dbReference>
<evidence type="ECO:0000256" key="11">
    <source>
        <dbReference type="RuleBase" id="RU003953"/>
    </source>
</evidence>
<keyword evidence="5" id="KW-0479">Metal-binding</keyword>
<evidence type="ECO:0000259" key="12">
    <source>
        <dbReference type="Pfam" id="PF01743"/>
    </source>
</evidence>
<dbReference type="SUPFAM" id="SSF81891">
    <property type="entry name" value="Poly A polymerase C-terminal region-like"/>
    <property type="match status" value="1"/>
</dbReference>
<evidence type="ECO:0000313" key="14">
    <source>
        <dbReference type="EMBL" id="NYT28380.1"/>
    </source>
</evidence>
<dbReference type="Pfam" id="PF01743">
    <property type="entry name" value="PolyA_pol"/>
    <property type="match status" value="1"/>
</dbReference>
<evidence type="ECO:0000256" key="5">
    <source>
        <dbReference type="ARBA" id="ARBA00022723"/>
    </source>
</evidence>
<keyword evidence="10 11" id="KW-0694">RNA-binding</keyword>
<keyword evidence="3" id="KW-0819">tRNA processing</keyword>
<dbReference type="InterPro" id="IPR050124">
    <property type="entry name" value="tRNA_CCA-adding_enzyme"/>
</dbReference>
<feature type="domain" description="tRNA nucleotidyltransferase/poly(A) polymerase RNA and SrmB- binding" evidence="13">
    <location>
        <begin position="150"/>
        <end position="211"/>
    </location>
</feature>
<evidence type="ECO:0000256" key="7">
    <source>
        <dbReference type="ARBA" id="ARBA00022800"/>
    </source>
</evidence>
<evidence type="ECO:0000256" key="10">
    <source>
        <dbReference type="ARBA" id="ARBA00022884"/>
    </source>
</evidence>
<gene>
    <name evidence="14" type="ORF">H0A76_11245</name>
</gene>
<evidence type="ECO:0000256" key="1">
    <source>
        <dbReference type="ARBA" id="ARBA00001946"/>
    </source>
</evidence>
<evidence type="ECO:0000313" key="15">
    <source>
        <dbReference type="Proteomes" id="UP000568751"/>
    </source>
</evidence>
<keyword evidence="6" id="KW-0547">Nucleotide-binding</keyword>
<evidence type="ECO:0000256" key="8">
    <source>
        <dbReference type="ARBA" id="ARBA00022840"/>
    </source>
</evidence>
<dbReference type="GO" id="GO:0003723">
    <property type="term" value="F:RNA binding"/>
    <property type="evidence" value="ECO:0007669"/>
    <property type="project" value="UniProtKB-KW"/>
</dbReference>
<dbReference type="InterPro" id="IPR043519">
    <property type="entry name" value="NT_sf"/>
</dbReference>
<dbReference type="InterPro" id="IPR002646">
    <property type="entry name" value="PolA_pol_head_dom"/>
</dbReference>
<evidence type="ECO:0000256" key="4">
    <source>
        <dbReference type="ARBA" id="ARBA00022695"/>
    </source>
</evidence>
<comment type="cofactor">
    <cofactor evidence="1">
        <name>Mg(2+)</name>
        <dbReference type="ChEBI" id="CHEBI:18420"/>
    </cofactor>
</comment>
<comment type="similarity">
    <text evidence="11">Belongs to the tRNA nucleotidyltransferase/poly(A) polymerase family.</text>
</comment>